<name>A0A9C7V2T8_CITAM</name>
<dbReference type="EMBL" id="DACYAJ020000014">
    <property type="protein sequence ID" value="HCD1255954.1"/>
    <property type="molecule type" value="Genomic_DNA"/>
</dbReference>
<proteinExistence type="predicted"/>
<evidence type="ECO:0000313" key="2">
    <source>
        <dbReference type="EMBL" id="HCD1255954.1"/>
    </source>
</evidence>
<dbReference type="AlphaFoldDB" id="A0A9C7V2T8"/>
<gene>
    <name evidence="2" type="ORF">JD854_RS12960</name>
</gene>
<keyword evidence="1" id="KW-0812">Transmembrane</keyword>
<keyword evidence="1" id="KW-0472">Membrane</keyword>
<organism evidence="2 3">
    <name type="scientific">Citrobacter amalonaticus</name>
    <dbReference type="NCBI Taxonomy" id="35703"/>
    <lineage>
        <taxon>Bacteria</taxon>
        <taxon>Pseudomonadati</taxon>
        <taxon>Pseudomonadota</taxon>
        <taxon>Gammaproteobacteria</taxon>
        <taxon>Enterobacterales</taxon>
        <taxon>Enterobacteriaceae</taxon>
        <taxon>Citrobacter</taxon>
    </lineage>
</organism>
<keyword evidence="1" id="KW-1133">Transmembrane helix</keyword>
<protein>
    <submittedName>
        <fullName evidence="2">Uncharacterized protein</fullName>
    </submittedName>
</protein>
<evidence type="ECO:0000256" key="1">
    <source>
        <dbReference type="SAM" id="Phobius"/>
    </source>
</evidence>
<dbReference type="Proteomes" id="UP000862426">
    <property type="component" value="Unassembled WGS sequence"/>
</dbReference>
<reference evidence="2" key="1">
    <citation type="journal article" date="2018" name="Genome Biol.">
        <title>SKESA: strategic k-mer extension for scrupulous assemblies.</title>
        <authorList>
            <person name="Souvorov A."/>
            <person name="Agarwala R."/>
            <person name="Lipman D.J."/>
        </authorList>
    </citation>
    <scope>NUCLEOTIDE SEQUENCE</scope>
    <source>
        <strain evidence="2">CAV1698</strain>
    </source>
</reference>
<evidence type="ECO:0000313" key="3">
    <source>
        <dbReference type="Proteomes" id="UP000862426"/>
    </source>
</evidence>
<reference evidence="2" key="2">
    <citation type="submission" date="2022-05" db="EMBL/GenBank/DDBJ databases">
        <authorList>
            <consortium name="NCBI Pathogen Detection Project"/>
        </authorList>
    </citation>
    <scope>NUCLEOTIDE SEQUENCE</scope>
    <source>
        <strain evidence="2">CAV1698</strain>
    </source>
</reference>
<feature type="transmembrane region" description="Helical" evidence="1">
    <location>
        <begin position="61"/>
        <end position="78"/>
    </location>
</feature>
<sequence length="79" mass="9008">MIIRQDRPEHSGNDVQHDDVRLNWRTYPEFVRQQELQQHNEMQTAGDAKPAPVALIEPVDLLLAGTMMLVSLILLLYAG</sequence>
<comment type="caution">
    <text evidence="2">The sequence shown here is derived from an EMBL/GenBank/DDBJ whole genome shotgun (WGS) entry which is preliminary data.</text>
</comment>
<accession>A0A9C7V2T8</accession>